<reference evidence="1 2" key="1">
    <citation type="submission" date="2018-01" db="EMBL/GenBank/DDBJ databases">
        <title>Complete genome sequencing of Sporolactobacillus terrae DLG3.</title>
        <authorList>
            <person name="Nam Y.-D."/>
            <person name="Kang J."/>
            <person name="Chung W.-H."/>
        </authorList>
    </citation>
    <scope>NUCLEOTIDE SEQUENCE [LARGE SCALE GENOMIC DNA]</scope>
    <source>
        <strain evidence="1 2">DLG3</strain>
    </source>
</reference>
<evidence type="ECO:0008006" key="3">
    <source>
        <dbReference type="Google" id="ProtNLM"/>
    </source>
</evidence>
<dbReference type="EMBL" id="CP025688">
    <property type="protein sequence ID" value="QAA23342.1"/>
    <property type="molecule type" value="Genomic_DNA"/>
</dbReference>
<keyword evidence="2" id="KW-1185">Reference proteome</keyword>
<evidence type="ECO:0000313" key="1">
    <source>
        <dbReference type="EMBL" id="QAA23342.1"/>
    </source>
</evidence>
<proteinExistence type="predicted"/>
<evidence type="ECO:0000313" key="2">
    <source>
        <dbReference type="Proteomes" id="UP000285882"/>
    </source>
</evidence>
<dbReference type="Proteomes" id="UP000285882">
    <property type="component" value="Chromosome"/>
</dbReference>
<name>A0ABX5Q9L5_9BACL</name>
<gene>
    <name evidence="1" type="ORF">C0674_12410</name>
</gene>
<sequence>MNRSYGRKPNVQMHVRWLLFRLFCSMLVRPCARENAMRNVQRLDAPVRFLQAAFLQLRAAVHVLLSQQMLRSFFLTRRKAAAFEDMSLFSASEPHHAKSAVKNRAATRPAIDRLIQWRQPIMRNGSAWHQNPVQKLTMINADKELLITRILKKINRFDPRAGCRHECHVHDPRHYMLQPSNALTRVLRALP</sequence>
<protein>
    <recommendedName>
        <fullName evidence="3">Secreted protein</fullName>
    </recommendedName>
</protein>
<organism evidence="1 2">
    <name type="scientific">Sporolactobacillus terrae</name>
    <dbReference type="NCBI Taxonomy" id="269673"/>
    <lineage>
        <taxon>Bacteria</taxon>
        <taxon>Bacillati</taxon>
        <taxon>Bacillota</taxon>
        <taxon>Bacilli</taxon>
        <taxon>Bacillales</taxon>
        <taxon>Sporolactobacillaceae</taxon>
        <taxon>Sporolactobacillus</taxon>
    </lineage>
</organism>
<dbReference type="RefSeq" id="WP_028975863.1">
    <property type="nucleotide sequence ID" value="NZ_CP025688.1"/>
</dbReference>
<accession>A0ABX5Q9L5</accession>